<feature type="non-terminal residue" evidence="1">
    <location>
        <position position="1"/>
    </location>
</feature>
<dbReference type="PANTHER" id="PTHR10730">
    <property type="entry name" value="PROCOLLAGEN-LYSINE,2-OXOGLUTARATE 5-DIOXYGENASE/GLYCOSYLTRANSFERASE 25 FAMILY MEMBER"/>
    <property type="match status" value="1"/>
</dbReference>
<gene>
    <name evidence="1" type="ORF">GSTENG00036331001</name>
</gene>
<dbReference type="OrthoDB" id="69177at2759"/>
<feature type="non-terminal residue" evidence="1">
    <location>
        <position position="47"/>
    </location>
</feature>
<name>Q4RE10_TETNG</name>
<dbReference type="KEGG" id="tng:GSTEN00036331G001"/>
<dbReference type="InterPro" id="IPR050757">
    <property type="entry name" value="Collagen_mod_GT25"/>
</dbReference>
<proteinExistence type="predicted"/>
<dbReference type="AlphaFoldDB" id="Q4RE10"/>
<reference evidence="1" key="2">
    <citation type="submission" date="2004-02" db="EMBL/GenBank/DDBJ databases">
        <authorList>
            <consortium name="Genoscope"/>
            <consortium name="Whitehead Institute Centre for Genome Research"/>
        </authorList>
    </citation>
    <scope>NUCLEOTIDE SEQUENCE</scope>
</reference>
<dbReference type="GO" id="GO:0005783">
    <property type="term" value="C:endoplasmic reticulum"/>
    <property type="evidence" value="ECO:0007669"/>
    <property type="project" value="TreeGrafter"/>
</dbReference>
<dbReference type="GO" id="GO:0008475">
    <property type="term" value="F:procollagen-lysine 5-dioxygenase activity"/>
    <property type="evidence" value="ECO:0007669"/>
    <property type="project" value="TreeGrafter"/>
</dbReference>
<organism evidence="1">
    <name type="scientific">Tetraodon nigroviridis</name>
    <name type="common">Spotted green pufferfish</name>
    <name type="synonym">Chelonodon nigroviridis</name>
    <dbReference type="NCBI Taxonomy" id="99883"/>
    <lineage>
        <taxon>Eukaryota</taxon>
        <taxon>Metazoa</taxon>
        <taxon>Chordata</taxon>
        <taxon>Craniata</taxon>
        <taxon>Vertebrata</taxon>
        <taxon>Euteleostomi</taxon>
        <taxon>Actinopterygii</taxon>
        <taxon>Neopterygii</taxon>
        <taxon>Teleostei</taxon>
        <taxon>Neoteleostei</taxon>
        <taxon>Acanthomorphata</taxon>
        <taxon>Eupercaria</taxon>
        <taxon>Tetraodontiformes</taxon>
        <taxon>Tetradontoidea</taxon>
        <taxon>Tetraodontidae</taxon>
        <taxon>Tetraodon</taxon>
    </lineage>
</organism>
<accession>Q4RE10</accession>
<sequence>GVWNIPYMAHVYLIKGSALKKELNERNYFVLEKLDPDMAFCRNAREM</sequence>
<dbReference type="PANTHER" id="PTHR10730:SF6">
    <property type="entry name" value="PROCOLLAGEN-LYSINE,2-OXOGLUTARATE 5-DIOXYGENASE 2"/>
    <property type="match status" value="1"/>
</dbReference>
<dbReference type="EMBL" id="CAAE01015196">
    <property type="protein sequence ID" value="CAG13372.1"/>
    <property type="molecule type" value="Genomic_DNA"/>
</dbReference>
<protein>
    <submittedName>
        <fullName evidence="1">(spotted green pufferfish) hypothetical protein</fullName>
    </submittedName>
</protein>
<reference evidence="1" key="1">
    <citation type="journal article" date="2004" name="Nature">
        <title>Genome duplication in the teleost fish Tetraodon nigroviridis reveals the early vertebrate proto-karyotype.</title>
        <authorList>
            <person name="Jaillon O."/>
            <person name="Aury J.-M."/>
            <person name="Brunet F."/>
            <person name="Petit J.-L."/>
            <person name="Stange-Thomann N."/>
            <person name="Mauceli E."/>
            <person name="Bouneau L."/>
            <person name="Fischer C."/>
            <person name="Ozouf-Costaz C."/>
            <person name="Bernot A."/>
            <person name="Nicaud S."/>
            <person name="Jaffe D."/>
            <person name="Fisher S."/>
            <person name="Lutfalla G."/>
            <person name="Dossat C."/>
            <person name="Segurens B."/>
            <person name="Dasilva C."/>
            <person name="Salanoubat M."/>
            <person name="Levy M."/>
            <person name="Boudet N."/>
            <person name="Castellano S."/>
            <person name="Anthouard V."/>
            <person name="Jubin C."/>
            <person name="Castelli V."/>
            <person name="Katinka M."/>
            <person name="Vacherie B."/>
            <person name="Biemont C."/>
            <person name="Skalli Z."/>
            <person name="Cattolico L."/>
            <person name="Poulain J."/>
            <person name="De Berardinis V."/>
            <person name="Cruaud C."/>
            <person name="Duprat S."/>
            <person name="Brottier P."/>
            <person name="Coutanceau J.-P."/>
            <person name="Gouzy J."/>
            <person name="Parra G."/>
            <person name="Lardier G."/>
            <person name="Chapple C."/>
            <person name="McKernan K.J."/>
            <person name="McEwan P."/>
            <person name="Bosak S."/>
            <person name="Kellis M."/>
            <person name="Volff J.-N."/>
            <person name="Guigo R."/>
            <person name="Zody M.C."/>
            <person name="Mesirov J."/>
            <person name="Lindblad-Toh K."/>
            <person name="Birren B."/>
            <person name="Nusbaum C."/>
            <person name="Kahn D."/>
            <person name="Robinson-Rechavi M."/>
            <person name="Laudet V."/>
            <person name="Schachter V."/>
            <person name="Quetier F."/>
            <person name="Saurin W."/>
            <person name="Scarpelli C."/>
            <person name="Wincker P."/>
            <person name="Lander E.S."/>
            <person name="Weissenbach J."/>
            <person name="Roest Crollius H."/>
        </authorList>
    </citation>
    <scope>NUCLEOTIDE SEQUENCE [LARGE SCALE GENOMIC DNA]</scope>
</reference>
<comment type="caution">
    <text evidence="1">The sequence shown here is derived from an EMBL/GenBank/DDBJ whole genome shotgun (WGS) entry which is preliminary data.</text>
</comment>
<evidence type="ECO:0000313" key="1">
    <source>
        <dbReference type="EMBL" id="CAG13372.1"/>
    </source>
</evidence>